<keyword evidence="2" id="KW-1185">Reference proteome</keyword>
<comment type="caution">
    <text evidence="1">The sequence shown here is derived from an EMBL/GenBank/DDBJ whole genome shotgun (WGS) entry which is preliminary data.</text>
</comment>
<dbReference type="RefSeq" id="WP_345601404.1">
    <property type="nucleotide sequence ID" value="NZ_BAABLT010000033.1"/>
</dbReference>
<organism evidence="1 2">
    <name type="scientific">Saccharopolyspora rosea</name>
    <dbReference type="NCBI Taxonomy" id="524884"/>
    <lineage>
        <taxon>Bacteria</taxon>
        <taxon>Bacillati</taxon>
        <taxon>Actinomycetota</taxon>
        <taxon>Actinomycetes</taxon>
        <taxon>Pseudonocardiales</taxon>
        <taxon>Pseudonocardiaceae</taxon>
        <taxon>Saccharopolyspora</taxon>
    </lineage>
</organism>
<evidence type="ECO:0000313" key="1">
    <source>
        <dbReference type="EMBL" id="MFD0919014.1"/>
    </source>
</evidence>
<accession>A0ABW3FKL2</accession>
<protein>
    <submittedName>
        <fullName evidence="1">Peptidase inhibitor family I36 protein</fullName>
    </submittedName>
</protein>
<dbReference type="Pfam" id="PF03995">
    <property type="entry name" value="Inhibitor_I36"/>
    <property type="match status" value="1"/>
</dbReference>
<dbReference type="EMBL" id="JBHTIW010000002">
    <property type="protein sequence ID" value="MFD0919014.1"/>
    <property type="molecule type" value="Genomic_DNA"/>
</dbReference>
<evidence type="ECO:0000313" key="2">
    <source>
        <dbReference type="Proteomes" id="UP001597018"/>
    </source>
</evidence>
<reference evidence="2" key="1">
    <citation type="journal article" date="2019" name="Int. J. Syst. Evol. Microbiol.">
        <title>The Global Catalogue of Microorganisms (GCM) 10K type strain sequencing project: providing services to taxonomists for standard genome sequencing and annotation.</title>
        <authorList>
            <consortium name="The Broad Institute Genomics Platform"/>
            <consortium name="The Broad Institute Genome Sequencing Center for Infectious Disease"/>
            <person name="Wu L."/>
            <person name="Ma J."/>
        </authorList>
    </citation>
    <scope>NUCLEOTIDE SEQUENCE [LARGE SCALE GENOMIC DNA]</scope>
    <source>
        <strain evidence="2">CCUG 56401</strain>
    </source>
</reference>
<proteinExistence type="predicted"/>
<sequence length="139" mass="14871">MSTHVLTPARRFRPTRFSSTGRTTALTLLVLAFGLFGAGWVNAAPPPEKPCPAGSFCAWSGARFDGERHVAGLQTTAVETCVALPEGLEARSFRNDTGKPVTVYQDPTCATNAEFATYPTGSQANDAPFVARAIKIWSH</sequence>
<gene>
    <name evidence="1" type="ORF">ACFQ16_04580</name>
</gene>
<dbReference type="Proteomes" id="UP001597018">
    <property type="component" value="Unassembled WGS sequence"/>
</dbReference>
<name>A0ABW3FKL2_9PSEU</name>